<reference evidence="2 3" key="1">
    <citation type="submission" date="2016-09" db="EMBL/GenBank/DDBJ databases">
        <title>Genomic analysis reveals versatility of anaerobic energy metabolism of Geosporobacter ferrireducens IRF9 of phylum Firmicutes.</title>
        <authorList>
            <person name="Kim S.-J."/>
        </authorList>
    </citation>
    <scope>NUCLEOTIDE SEQUENCE [LARGE SCALE GENOMIC DNA]</scope>
    <source>
        <strain evidence="2 3">IRF9</strain>
    </source>
</reference>
<keyword evidence="1" id="KW-1133">Transmembrane helix</keyword>
<dbReference type="EMBL" id="CP017269">
    <property type="protein sequence ID" value="AOT71013.1"/>
    <property type="molecule type" value="Genomic_DNA"/>
</dbReference>
<dbReference type="AlphaFoldDB" id="A0A1D8GJC8"/>
<organism evidence="2 3">
    <name type="scientific">Geosporobacter ferrireducens</name>
    <dbReference type="NCBI Taxonomy" id="1424294"/>
    <lineage>
        <taxon>Bacteria</taxon>
        <taxon>Bacillati</taxon>
        <taxon>Bacillota</taxon>
        <taxon>Clostridia</taxon>
        <taxon>Peptostreptococcales</taxon>
        <taxon>Thermotaleaceae</taxon>
        <taxon>Geosporobacter</taxon>
    </lineage>
</organism>
<dbReference type="KEGG" id="gfe:Gferi_16440"/>
<keyword evidence="1" id="KW-0812">Transmembrane</keyword>
<evidence type="ECO:0000313" key="2">
    <source>
        <dbReference type="EMBL" id="AOT71013.1"/>
    </source>
</evidence>
<proteinExistence type="predicted"/>
<protein>
    <recommendedName>
        <fullName evidence="4">DUF5673 domain-containing protein</fullName>
    </recommendedName>
</protein>
<feature type="transmembrane region" description="Helical" evidence="1">
    <location>
        <begin position="119"/>
        <end position="140"/>
    </location>
</feature>
<evidence type="ECO:0000313" key="3">
    <source>
        <dbReference type="Proteomes" id="UP000095743"/>
    </source>
</evidence>
<name>A0A1D8GJC8_9FIRM</name>
<sequence length="242" mass="28990">MTNHTFIIGIVVVILVNAGIMLVTEFRRLQRADQVIMETIRIFNSQLALSCINIVFSLIFAYFWYHVFRDIYKLLKPEDLKGFFQLFNDQYLDSMRQYYYEREMLMELFTVQRYRNSGMVNLFSMIITMISGINGVYTALKRDQICKTAIYVQRAVIPWESVCGFQWGHFWDRREFRRLQPYYELKIYYYNRKTLLGKGKKCEADLCIQPSDKENLDILLNKVISFREKEDVKAENNFVKKV</sequence>
<evidence type="ECO:0008006" key="4">
    <source>
        <dbReference type="Google" id="ProtNLM"/>
    </source>
</evidence>
<keyword evidence="3" id="KW-1185">Reference proteome</keyword>
<dbReference type="Proteomes" id="UP000095743">
    <property type="component" value="Chromosome"/>
</dbReference>
<feature type="transmembrane region" description="Helical" evidence="1">
    <location>
        <begin position="47"/>
        <end position="65"/>
    </location>
</feature>
<accession>A0A1D8GJC8</accession>
<dbReference type="RefSeq" id="WP_069978389.1">
    <property type="nucleotide sequence ID" value="NZ_CP017269.1"/>
</dbReference>
<evidence type="ECO:0000256" key="1">
    <source>
        <dbReference type="SAM" id="Phobius"/>
    </source>
</evidence>
<keyword evidence="1" id="KW-0472">Membrane</keyword>
<gene>
    <name evidence="2" type="ORF">Gferi_16440</name>
</gene>
<feature type="transmembrane region" description="Helical" evidence="1">
    <location>
        <begin position="6"/>
        <end position="26"/>
    </location>
</feature>
<dbReference type="OrthoDB" id="1910002at2"/>